<evidence type="ECO:0000313" key="2">
    <source>
        <dbReference type="EMBL" id="ODM14680.1"/>
    </source>
</evidence>
<dbReference type="VEuPathDB" id="FungiDB:SI65_09869"/>
<sequence>MKPARDSTHRLTESSLEQHGQLLQRQELNTRTVPWAEKVIKDEQIHQFYSQSHLRVLERRHPQDPIRDIHLAATSVSTSDSSLTSLKLFESQQGMCLEDPLERFLTPVGLDHRTRPALREMEFSLGCMDEKEQRKQIAQQRADAVIKSKIRERTVDSRRS</sequence>
<comment type="caution">
    <text evidence="2">The sequence shown here is derived from an EMBL/GenBank/DDBJ whole genome shotgun (WGS) entry which is preliminary data.</text>
</comment>
<feature type="region of interest" description="Disordered" evidence="1">
    <location>
        <begin position="1"/>
        <end position="23"/>
    </location>
</feature>
<evidence type="ECO:0000256" key="1">
    <source>
        <dbReference type="SAM" id="MobiDB-lite"/>
    </source>
</evidence>
<dbReference type="EMBL" id="JXNT01000022">
    <property type="protein sequence ID" value="ODM14680.1"/>
    <property type="molecule type" value="Genomic_DNA"/>
</dbReference>
<dbReference type="AlphaFoldDB" id="A0A1E3B155"/>
<dbReference type="STRING" id="573508.A0A1E3B155"/>
<accession>A0A1E3B155</accession>
<reference evidence="2 3" key="1">
    <citation type="journal article" date="2016" name="BMC Genomics">
        <title>Comparative genomic and transcriptomic analyses of the Fuzhuan brick tea-fermentation fungus Aspergillus cristatus.</title>
        <authorList>
            <person name="Ge Y."/>
            <person name="Wang Y."/>
            <person name="Liu Y."/>
            <person name="Tan Y."/>
            <person name="Ren X."/>
            <person name="Zhang X."/>
            <person name="Hyde K.D."/>
            <person name="Liu Y."/>
            <person name="Liu Z."/>
        </authorList>
    </citation>
    <scope>NUCLEOTIDE SEQUENCE [LARGE SCALE GENOMIC DNA]</scope>
    <source>
        <strain evidence="2 3">GZAAS20.1005</strain>
    </source>
</reference>
<organism evidence="2 3">
    <name type="scientific">Aspergillus cristatus</name>
    <name type="common">Chinese Fuzhuan brick tea-fermentation fungus</name>
    <name type="synonym">Eurotium cristatum</name>
    <dbReference type="NCBI Taxonomy" id="573508"/>
    <lineage>
        <taxon>Eukaryota</taxon>
        <taxon>Fungi</taxon>
        <taxon>Dikarya</taxon>
        <taxon>Ascomycota</taxon>
        <taxon>Pezizomycotina</taxon>
        <taxon>Eurotiomycetes</taxon>
        <taxon>Eurotiomycetidae</taxon>
        <taxon>Eurotiales</taxon>
        <taxon>Aspergillaceae</taxon>
        <taxon>Aspergillus</taxon>
        <taxon>Aspergillus subgen. Aspergillus</taxon>
    </lineage>
</organism>
<name>A0A1E3B155_ASPCR</name>
<gene>
    <name evidence="2" type="ORF">SI65_09869</name>
</gene>
<feature type="compositionally biased region" description="Basic and acidic residues" evidence="1">
    <location>
        <begin position="1"/>
        <end position="12"/>
    </location>
</feature>
<dbReference type="Proteomes" id="UP000094569">
    <property type="component" value="Unassembled WGS sequence"/>
</dbReference>
<evidence type="ECO:0000313" key="3">
    <source>
        <dbReference type="Proteomes" id="UP000094569"/>
    </source>
</evidence>
<feature type="compositionally biased region" description="Polar residues" evidence="1">
    <location>
        <begin position="13"/>
        <end position="23"/>
    </location>
</feature>
<proteinExistence type="predicted"/>
<protein>
    <submittedName>
        <fullName evidence="2">Uncharacterized protein</fullName>
    </submittedName>
</protein>
<dbReference type="OrthoDB" id="4224309at2759"/>
<keyword evidence="3" id="KW-1185">Reference proteome</keyword>